<proteinExistence type="predicted"/>
<dbReference type="GO" id="GO:0003697">
    <property type="term" value="F:single-stranded DNA binding"/>
    <property type="evidence" value="ECO:0007669"/>
    <property type="project" value="InterPro"/>
</dbReference>
<dbReference type="PIRSF" id="PIRSF002070">
    <property type="entry name" value="SSB"/>
    <property type="match status" value="1"/>
</dbReference>
<dbReference type="PROSITE" id="PS50935">
    <property type="entry name" value="SSB"/>
    <property type="match status" value="1"/>
</dbReference>
<reference evidence="4" key="1">
    <citation type="journal article" date="2021" name="Proc. Natl. Acad. Sci. U.S.A.">
        <title>A Catalog of Tens of Thousands of Viruses from Human Metagenomes Reveals Hidden Associations with Chronic Diseases.</title>
        <authorList>
            <person name="Tisza M.J."/>
            <person name="Buck C.B."/>
        </authorList>
    </citation>
    <scope>NUCLEOTIDE SEQUENCE</scope>
    <source>
        <strain evidence="4">CtqPn17</strain>
    </source>
</reference>
<name>A0A8S5QG77_9CAUD</name>
<dbReference type="NCBIfam" id="TIGR00621">
    <property type="entry name" value="ssb"/>
    <property type="match status" value="1"/>
</dbReference>
<dbReference type="InterPro" id="IPR012340">
    <property type="entry name" value="NA-bd_OB-fold"/>
</dbReference>
<evidence type="ECO:0000256" key="1">
    <source>
        <dbReference type="ARBA" id="ARBA00023125"/>
    </source>
</evidence>
<organism evidence="4">
    <name type="scientific">Caudovirales sp. ctqPn17</name>
    <dbReference type="NCBI Taxonomy" id="2825772"/>
    <lineage>
        <taxon>Viruses</taxon>
        <taxon>Duplodnaviria</taxon>
        <taxon>Heunggongvirae</taxon>
        <taxon>Uroviricota</taxon>
        <taxon>Caudoviricetes</taxon>
    </lineage>
</organism>
<sequence>MELIIISGNLTANPQSRIIDGKEKSFSVCNFNVAVNRVAKGNKLTSYYRVSCFGKQAENAMKYLFRGSKVLVTGRPYTSAYTDRNGKAQASLEVEAERIEYLSSKKEDTQQTQEPSQQPSPDEFMSVPEGFEEELPFN</sequence>
<evidence type="ECO:0000313" key="4">
    <source>
        <dbReference type="EMBL" id="DAE17548.1"/>
    </source>
</evidence>
<evidence type="ECO:0000256" key="3">
    <source>
        <dbReference type="SAM" id="MobiDB-lite"/>
    </source>
</evidence>
<protein>
    <recommendedName>
        <fullName evidence="2">Single-stranded DNA-binding protein</fullName>
    </recommendedName>
</protein>
<feature type="region of interest" description="Disordered" evidence="3">
    <location>
        <begin position="101"/>
        <end position="138"/>
    </location>
</feature>
<dbReference type="InterPro" id="IPR000424">
    <property type="entry name" value="Primosome_PriB/ssb"/>
</dbReference>
<dbReference type="EMBL" id="BK015642">
    <property type="protein sequence ID" value="DAE17548.1"/>
    <property type="molecule type" value="Genomic_DNA"/>
</dbReference>
<feature type="compositionally biased region" description="Low complexity" evidence="3">
    <location>
        <begin position="110"/>
        <end position="123"/>
    </location>
</feature>
<dbReference type="GO" id="GO:0006260">
    <property type="term" value="P:DNA replication"/>
    <property type="evidence" value="ECO:0007669"/>
    <property type="project" value="InterPro"/>
</dbReference>
<evidence type="ECO:0000256" key="2">
    <source>
        <dbReference type="PIRNR" id="PIRNR002070"/>
    </source>
</evidence>
<dbReference type="InterPro" id="IPR011344">
    <property type="entry name" value="ssDNA-bd"/>
</dbReference>
<dbReference type="Pfam" id="PF00436">
    <property type="entry name" value="SSB"/>
    <property type="match status" value="1"/>
</dbReference>
<accession>A0A8S5QG77</accession>
<dbReference type="CDD" id="cd04496">
    <property type="entry name" value="SSB_OBF"/>
    <property type="match status" value="1"/>
</dbReference>
<keyword evidence="1 2" id="KW-0238">DNA-binding</keyword>
<dbReference type="Gene3D" id="2.40.50.140">
    <property type="entry name" value="Nucleic acid-binding proteins"/>
    <property type="match status" value="1"/>
</dbReference>
<dbReference type="SUPFAM" id="SSF50249">
    <property type="entry name" value="Nucleic acid-binding proteins"/>
    <property type="match status" value="1"/>
</dbReference>